<dbReference type="EMBL" id="PNBA02000007">
    <property type="protein sequence ID" value="KAG6417649.1"/>
    <property type="molecule type" value="Genomic_DNA"/>
</dbReference>
<dbReference type="AlphaFoldDB" id="A0A8X8XRA7"/>
<evidence type="ECO:0000313" key="2">
    <source>
        <dbReference type="EMBL" id="KAG6417649.1"/>
    </source>
</evidence>
<name>A0A8X8XRA7_SALSN</name>
<evidence type="ECO:0000256" key="1">
    <source>
        <dbReference type="SAM" id="MobiDB-lite"/>
    </source>
</evidence>
<organism evidence="2">
    <name type="scientific">Salvia splendens</name>
    <name type="common">Scarlet sage</name>
    <dbReference type="NCBI Taxonomy" id="180675"/>
    <lineage>
        <taxon>Eukaryota</taxon>
        <taxon>Viridiplantae</taxon>
        <taxon>Streptophyta</taxon>
        <taxon>Embryophyta</taxon>
        <taxon>Tracheophyta</taxon>
        <taxon>Spermatophyta</taxon>
        <taxon>Magnoliopsida</taxon>
        <taxon>eudicotyledons</taxon>
        <taxon>Gunneridae</taxon>
        <taxon>Pentapetalae</taxon>
        <taxon>asterids</taxon>
        <taxon>lamiids</taxon>
        <taxon>Lamiales</taxon>
        <taxon>Lamiaceae</taxon>
        <taxon>Nepetoideae</taxon>
        <taxon>Mentheae</taxon>
        <taxon>Salviinae</taxon>
        <taxon>Salvia</taxon>
        <taxon>Salvia subgen. Calosphace</taxon>
        <taxon>core Calosphace</taxon>
    </lineage>
</organism>
<reference evidence="2" key="1">
    <citation type="submission" date="2018-01" db="EMBL/GenBank/DDBJ databases">
        <authorList>
            <person name="Mao J.F."/>
        </authorList>
    </citation>
    <scope>NUCLEOTIDE SEQUENCE</scope>
    <source>
        <strain evidence="2">Huo1</strain>
        <tissue evidence="2">Leaf</tissue>
    </source>
</reference>
<dbReference type="Proteomes" id="UP000298416">
    <property type="component" value="Unassembled WGS sequence"/>
</dbReference>
<feature type="region of interest" description="Disordered" evidence="1">
    <location>
        <begin position="1"/>
        <end position="20"/>
    </location>
</feature>
<sequence length="385" mass="41289">MAVRNNPHRRGAPKGRPTPSIIAQREFHVCGRDYPTRSSPSPNQNRAAADRASDRALSVAVVDPDAADQNAAYQNRVSLLASPIHCPTPARVSQPDCPIYVRDCPTPSFVYLVAAFLIGRCRGGFGLPPGQSGLGGSGSGLGHGDAIWLRLSAASSLASMRASDASTCSKAKAVGSNAPVDDEDASSPRVAPAIEPSSGSDRYPARGWLLNVGLTPPENLEPHLQPITMPRAFEQSNICLDFLFYLLSLPVATIPTLYKSLENLNYDNIEPYKRKETYLKPVTTSPLPLLGLGDASTGKKTFSCDSDCECNIVTFGNSGRKVKKVSVSSGLVKGVVTYMVMDDLEIKPMSTISSITILNELNIKNAIKLLKISLQSKNVLTELFC</sequence>
<dbReference type="PANTHER" id="PTHR33103">
    <property type="entry name" value="OS01G0153900 PROTEIN"/>
    <property type="match status" value="1"/>
</dbReference>
<feature type="compositionally biased region" description="Basic residues" evidence="1">
    <location>
        <begin position="1"/>
        <end position="13"/>
    </location>
</feature>
<dbReference type="Pfam" id="PF05056">
    <property type="entry name" value="DUF674"/>
    <property type="match status" value="1"/>
</dbReference>
<dbReference type="InterPro" id="IPR007750">
    <property type="entry name" value="DUF674"/>
</dbReference>
<proteinExistence type="predicted"/>
<reference evidence="2" key="2">
    <citation type="submission" date="2020-08" db="EMBL/GenBank/DDBJ databases">
        <title>Plant Genome Project.</title>
        <authorList>
            <person name="Zhang R.-G."/>
        </authorList>
    </citation>
    <scope>NUCLEOTIDE SEQUENCE</scope>
    <source>
        <strain evidence="2">Huo1</strain>
        <tissue evidence="2">Leaf</tissue>
    </source>
</reference>
<comment type="caution">
    <text evidence="2">The sequence shown here is derived from an EMBL/GenBank/DDBJ whole genome shotgun (WGS) entry which is preliminary data.</text>
</comment>
<keyword evidence="3" id="KW-1185">Reference proteome</keyword>
<accession>A0A8X8XRA7</accession>
<protein>
    <submittedName>
        <fullName evidence="2">Uncharacterized protein</fullName>
    </submittedName>
</protein>
<feature type="compositionally biased region" description="Polar residues" evidence="1">
    <location>
        <begin position="36"/>
        <end position="45"/>
    </location>
</feature>
<feature type="region of interest" description="Disordered" evidence="1">
    <location>
        <begin position="32"/>
        <end position="52"/>
    </location>
</feature>
<feature type="region of interest" description="Disordered" evidence="1">
    <location>
        <begin position="173"/>
        <end position="199"/>
    </location>
</feature>
<evidence type="ECO:0000313" key="3">
    <source>
        <dbReference type="Proteomes" id="UP000298416"/>
    </source>
</evidence>
<dbReference type="PANTHER" id="PTHR33103:SF19">
    <property type="entry name" value="OS09G0544700 PROTEIN"/>
    <property type="match status" value="1"/>
</dbReference>
<gene>
    <name evidence="2" type="ORF">SASPL_119833</name>
</gene>